<dbReference type="KEGG" id="fin:KQS_05770"/>
<evidence type="ECO:0000256" key="1">
    <source>
        <dbReference type="SAM" id="Phobius"/>
    </source>
</evidence>
<keyword evidence="1" id="KW-0472">Membrane</keyword>
<accession>H8XVE8</accession>
<proteinExistence type="predicted"/>
<reference evidence="3" key="2">
    <citation type="submission" date="2012-03" db="EMBL/GenBank/DDBJ databases">
        <title>Complete genome sequence of Flavobacterium indicum GPTSA100-9T, isolated from warm spring water.</title>
        <authorList>
            <person name="Barbier P."/>
            <person name="Houel A."/>
            <person name="Loux V."/>
            <person name="Poulain J."/>
            <person name="Bernardet J.-F."/>
            <person name="Touchon M."/>
            <person name="Duchaud E."/>
        </authorList>
    </citation>
    <scope>NUCLEOTIDE SEQUENCE [LARGE SCALE GENOMIC DNA]</scope>
    <source>
        <strain evidence="3">DSM 17447 / CIP 109464 / GPTSA100-9</strain>
    </source>
</reference>
<dbReference type="EMBL" id="HE774682">
    <property type="protein sequence ID" value="CCG53118.1"/>
    <property type="molecule type" value="Genomic_DNA"/>
</dbReference>
<keyword evidence="1" id="KW-0812">Transmembrane</keyword>
<dbReference type="AlphaFoldDB" id="H8XVE8"/>
<keyword evidence="3" id="KW-1185">Reference proteome</keyword>
<evidence type="ECO:0000313" key="2">
    <source>
        <dbReference type="EMBL" id="CCG53118.1"/>
    </source>
</evidence>
<dbReference type="HOGENOM" id="CLU_200390_1_0_10"/>
<dbReference type="OrthoDB" id="965798at2"/>
<keyword evidence="1" id="KW-1133">Transmembrane helix</keyword>
<dbReference type="Proteomes" id="UP000007599">
    <property type="component" value="Chromosome I"/>
</dbReference>
<name>H8XVE8_FLAIG</name>
<protein>
    <submittedName>
        <fullName evidence="2">Cytochrome c oxidase, cbb3-type, subunit IV</fullName>
    </submittedName>
</protein>
<sequence length="55" mass="6375">MLKFVKHNFDGINGVDIFPIISLVIFITIFVGYTVYALTYSKERVKEMSELPFND</sequence>
<reference evidence="2 3" key="1">
    <citation type="journal article" date="2012" name="J. Bacteriol.">
        <title>Complete Genome Sequence of Flavobacterium indicum GPSTA100-9T, Isolated from Warm Spring Water.</title>
        <authorList>
            <person name="Barbier P."/>
            <person name="Houel A."/>
            <person name="Loux V."/>
            <person name="Poulain J."/>
            <person name="Bernardet J.F."/>
            <person name="Touchon M."/>
            <person name="Duchaud E."/>
        </authorList>
    </citation>
    <scope>NUCLEOTIDE SEQUENCE [LARGE SCALE GENOMIC DNA]</scope>
    <source>
        <strain evidence="3">DSM 17447 / CIP 109464 / GPTSA100-9</strain>
    </source>
</reference>
<gene>
    <name evidence="2" type="primary">ccoQ</name>
    <name evidence="2" type="ordered locus">KQS_05770</name>
</gene>
<dbReference type="PATRIC" id="fig|1094466.5.peg.1133"/>
<evidence type="ECO:0000313" key="3">
    <source>
        <dbReference type="Proteomes" id="UP000007599"/>
    </source>
</evidence>
<organism evidence="2 3">
    <name type="scientific">Flavobacterium indicum (strain DSM 17447 / CIP 109464 / GPTSA100-9)</name>
    <dbReference type="NCBI Taxonomy" id="1094466"/>
    <lineage>
        <taxon>Bacteria</taxon>
        <taxon>Pseudomonadati</taxon>
        <taxon>Bacteroidota</taxon>
        <taxon>Flavobacteriia</taxon>
        <taxon>Flavobacteriales</taxon>
        <taxon>Flavobacteriaceae</taxon>
        <taxon>Flavobacterium</taxon>
    </lineage>
</organism>
<dbReference type="RefSeq" id="WP_014388245.1">
    <property type="nucleotide sequence ID" value="NC_017025.1"/>
</dbReference>
<feature type="transmembrane region" description="Helical" evidence="1">
    <location>
        <begin position="20"/>
        <end position="39"/>
    </location>
</feature>
<dbReference type="STRING" id="1094466.KQS_05770"/>